<evidence type="ECO:0000313" key="2">
    <source>
        <dbReference type="Proteomes" id="UP000799755"/>
    </source>
</evidence>
<sequence length="275" mass="31591">MYPLYASRYQILTILHLYNPRRIASYRDLDQRENGEGNRVRSSLGPCLTFHNVQNTWAYVADESECTEVLLSMEVIKHAVRFRVVIDYPILSGIEKVLSSRLEHTRSWLSRRRPFPLLLFIVHARYLVMTDCCKIGTSLEIRKGGHHSGDSRAQFTWRELMNCCGRLLKKFQSKCGEFSGLLAAKEFHGAVKNLACNGENLIESYIYFIIFKSSIIKQVALAHLGERQTEAIRLTAANFGSTERNLEVLCSIHRSDTTISFLDDSCLFWARKEAF</sequence>
<accession>A0ACB6QD30</accession>
<protein>
    <submittedName>
        <fullName evidence="1">Uncharacterized protein</fullName>
    </submittedName>
</protein>
<proteinExistence type="predicted"/>
<gene>
    <name evidence="1" type="ORF">BDR25DRAFT_361972</name>
</gene>
<dbReference type="Proteomes" id="UP000799755">
    <property type="component" value="Unassembled WGS sequence"/>
</dbReference>
<organism evidence="1 2">
    <name type="scientific">Lindgomyces ingoldianus</name>
    <dbReference type="NCBI Taxonomy" id="673940"/>
    <lineage>
        <taxon>Eukaryota</taxon>
        <taxon>Fungi</taxon>
        <taxon>Dikarya</taxon>
        <taxon>Ascomycota</taxon>
        <taxon>Pezizomycotina</taxon>
        <taxon>Dothideomycetes</taxon>
        <taxon>Pleosporomycetidae</taxon>
        <taxon>Pleosporales</taxon>
        <taxon>Lindgomycetaceae</taxon>
        <taxon>Lindgomyces</taxon>
    </lineage>
</organism>
<reference evidence="1" key="1">
    <citation type="journal article" date="2020" name="Stud. Mycol.">
        <title>101 Dothideomycetes genomes: a test case for predicting lifestyles and emergence of pathogens.</title>
        <authorList>
            <person name="Haridas S."/>
            <person name="Albert R."/>
            <person name="Binder M."/>
            <person name="Bloem J."/>
            <person name="Labutti K."/>
            <person name="Salamov A."/>
            <person name="Andreopoulos B."/>
            <person name="Baker S."/>
            <person name="Barry K."/>
            <person name="Bills G."/>
            <person name="Bluhm B."/>
            <person name="Cannon C."/>
            <person name="Castanera R."/>
            <person name="Culley D."/>
            <person name="Daum C."/>
            <person name="Ezra D."/>
            <person name="Gonzalez J."/>
            <person name="Henrissat B."/>
            <person name="Kuo A."/>
            <person name="Liang C."/>
            <person name="Lipzen A."/>
            <person name="Lutzoni F."/>
            <person name="Magnuson J."/>
            <person name="Mondo S."/>
            <person name="Nolan M."/>
            <person name="Ohm R."/>
            <person name="Pangilinan J."/>
            <person name="Park H.-J."/>
            <person name="Ramirez L."/>
            <person name="Alfaro M."/>
            <person name="Sun H."/>
            <person name="Tritt A."/>
            <person name="Yoshinaga Y."/>
            <person name="Zwiers L.-H."/>
            <person name="Turgeon B."/>
            <person name="Goodwin S."/>
            <person name="Spatafora J."/>
            <person name="Crous P."/>
            <person name="Grigoriev I."/>
        </authorList>
    </citation>
    <scope>NUCLEOTIDE SEQUENCE</scope>
    <source>
        <strain evidence="1">ATCC 200398</strain>
    </source>
</reference>
<dbReference type="EMBL" id="MU003540">
    <property type="protein sequence ID" value="KAF2464045.1"/>
    <property type="molecule type" value="Genomic_DNA"/>
</dbReference>
<comment type="caution">
    <text evidence="1">The sequence shown here is derived from an EMBL/GenBank/DDBJ whole genome shotgun (WGS) entry which is preliminary data.</text>
</comment>
<name>A0ACB6QD30_9PLEO</name>
<keyword evidence="2" id="KW-1185">Reference proteome</keyword>
<evidence type="ECO:0000313" key="1">
    <source>
        <dbReference type="EMBL" id="KAF2464045.1"/>
    </source>
</evidence>